<dbReference type="EMBL" id="MTHB01000159">
    <property type="protein sequence ID" value="OXC75913.1"/>
    <property type="molecule type" value="Genomic_DNA"/>
</dbReference>
<protein>
    <submittedName>
        <fullName evidence="1">Uncharacterized protein</fullName>
    </submittedName>
</protein>
<gene>
    <name evidence="1" type="ORF">BSU04_24665</name>
</gene>
<dbReference type="AlphaFoldDB" id="A0A226WXS8"/>
<reference evidence="2" key="1">
    <citation type="submission" date="2017-01" db="EMBL/GenBank/DDBJ databases">
        <title>Genome Analysis of Deinococcus marmoris KOPRI26562.</title>
        <authorList>
            <person name="Kim J.H."/>
            <person name="Oh H.-M."/>
        </authorList>
    </citation>
    <scope>NUCLEOTIDE SEQUENCE [LARGE SCALE GENOMIC DNA]</scope>
    <source>
        <strain evidence="2">PAMC 26633</strain>
    </source>
</reference>
<name>A0A226WXS8_CABSO</name>
<accession>A0A226WXS8</accession>
<comment type="caution">
    <text evidence="1">The sequence shown here is derived from an EMBL/GenBank/DDBJ whole genome shotgun (WGS) entry which is preliminary data.</text>
</comment>
<organism evidence="1 2">
    <name type="scientific">Caballeronia sordidicola</name>
    <name type="common">Burkholderia sordidicola</name>
    <dbReference type="NCBI Taxonomy" id="196367"/>
    <lineage>
        <taxon>Bacteria</taxon>
        <taxon>Pseudomonadati</taxon>
        <taxon>Pseudomonadota</taxon>
        <taxon>Betaproteobacteria</taxon>
        <taxon>Burkholderiales</taxon>
        <taxon>Burkholderiaceae</taxon>
        <taxon>Caballeronia</taxon>
    </lineage>
</organism>
<sequence length="49" mass="5667">MSLCRCCDLLRLRFLRLMKLSVVTVSQLPKARQRFVSEMLDAVLAQAQQ</sequence>
<evidence type="ECO:0000313" key="2">
    <source>
        <dbReference type="Proteomes" id="UP000214720"/>
    </source>
</evidence>
<dbReference type="Proteomes" id="UP000214720">
    <property type="component" value="Unassembled WGS sequence"/>
</dbReference>
<proteinExistence type="predicted"/>
<evidence type="ECO:0000313" key="1">
    <source>
        <dbReference type="EMBL" id="OXC75913.1"/>
    </source>
</evidence>